<keyword evidence="1" id="KW-0472">Membrane</keyword>
<comment type="caution">
    <text evidence="2">The sequence shown here is derived from an EMBL/GenBank/DDBJ whole genome shotgun (WGS) entry which is preliminary data.</text>
</comment>
<feature type="transmembrane region" description="Helical" evidence="1">
    <location>
        <begin position="75"/>
        <end position="100"/>
    </location>
</feature>
<keyword evidence="1" id="KW-0812">Transmembrane</keyword>
<name>A0ABR2BYR9_9ROSI</name>
<dbReference type="Proteomes" id="UP001472677">
    <property type="component" value="Unassembled WGS sequence"/>
</dbReference>
<evidence type="ECO:0000313" key="2">
    <source>
        <dbReference type="EMBL" id="KAK8512269.1"/>
    </source>
</evidence>
<organism evidence="2 3">
    <name type="scientific">Hibiscus sabdariffa</name>
    <name type="common">roselle</name>
    <dbReference type="NCBI Taxonomy" id="183260"/>
    <lineage>
        <taxon>Eukaryota</taxon>
        <taxon>Viridiplantae</taxon>
        <taxon>Streptophyta</taxon>
        <taxon>Embryophyta</taxon>
        <taxon>Tracheophyta</taxon>
        <taxon>Spermatophyta</taxon>
        <taxon>Magnoliopsida</taxon>
        <taxon>eudicotyledons</taxon>
        <taxon>Gunneridae</taxon>
        <taxon>Pentapetalae</taxon>
        <taxon>rosids</taxon>
        <taxon>malvids</taxon>
        <taxon>Malvales</taxon>
        <taxon>Malvaceae</taxon>
        <taxon>Malvoideae</taxon>
        <taxon>Hibiscus</taxon>
    </lineage>
</organism>
<dbReference type="EMBL" id="JBBPBM010000074">
    <property type="protein sequence ID" value="KAK8512269.1"/>
    <property type="molecule type" value="Genomic_DNA"/>
</dbReference>
<protein>
    <submittedName>
        <fullName evidence="2">Uncharacterized protein</fullName>
    </submittedName>
</protein>
<feature type="transmembrane region" description="Helical" evidence="1">
    <location>
        <begin position="27"/>
        <end position="46"/>
    </location>
</feature>
<sequence length="150" mass="14993">MCRGAASSDWADGGLGAEPNGESGVDYLLTGMAVGVVVGLVVKVWLGTGKTGGEAASVGWASAGADGPASSGSAVVVWIGLVGVVGIATLMGVASATSILHMYSFLNQPDFSAVYLSFGWTSTAAHRQSVVIRHGKARIPLSFVHAAASS</sequence>
<evidence type="ECO:0000256" key="1">
    <source>
        <dbReference type="SAM" id="Phobius"/>
    </source>
</evidence>
<evidence type="ECO:0000313" key="3">
    <source>
        <dbReference type="Proteomes" id="UP001472677"/>
    </source>
</evidence>
<reference evidence="2 3" key="1">
    <citation type="journal article" date="2024" name="G3 (Bethesda)">
        <title>Genome assembly of Hibiscus sabdariffa L. provides insights into metabolisms of medicinal natural products.</title>
        <authorList>
            <person name="Kim T."/>
        </authorList>
    </citation>
    <scope>NUCLEOTIDE SEQUENCE [LARGE SCALE GENOMIC DNA]</scope>
    <source>
        <strain evidence="2">TK-2024</strain>
        <tissue evidence="2">Old leaves</tissue>
    </source>
</reference>
<proteinExistence type="predicted"/>
<gene>
    <name evidence="2" type="ORF">V6N12_031992</name>
</gene>
<keyword evidence="3" id="KW-1185">Reference proteome</keyword>
<keyword evidence="1" id="KW-1133">Transmembrane helix</keyword>
<accession>A0ABR2BYR9</accession>